<organism evidence="2 3">
    <name type="scientific">Micromonospora orduensis</name>
    <dbReference type="NCBI Taxonomy" id="1420891"/>
    <lineage>
        <taxon>Bacteria</taxon>
        <taxon>Bacillati</taxon>
        <taxon>Actinomycetota</taxon>
        <taxon>Actinomycetes</taxon>
        <taxon>Micromonosporales</taxon>
        <taxon>Micromonosporaceae</taxon>
        <taxon>Micromonospora</taxon>
    </lineage>
</organism>
<feature type="domain" description="DUF5753" evidence="1">
    <location>
        <begin position="73"/>
        <end position="250"/>
    </location>
</feature>
<dbReference type="Proteomes" id="UP000306145">
    <property type="component" value="Unassembled WGS sequence"/>
</dbReference>
<dbReference type="AlphaFoldDB" id="A0A5C4QI61"/>
<evidence type="ECO:0000313" key="2">
    <source>
        <dbReference type="EMBL" id="TNH26825.1"/>
    </source>
</evidence>
<sequence length="256" mass="28124">MNHGFVAALAEAGHTAESLADRIGVHPKTVARWANPGHVPQSRHRATVAELLARDADALWPDAFRRREPVWFRPWVDLEREALTLRSFELTWVPGLLQTEAYARATLAGGVLTPDAVDEFAGARISRQSILDREGDGPLLIAVLDEGVLRRRVGDDRALMAAQLTHLLGYVETDTVQLQIVPADAPSYPGLDGPFTIADLPDGSRVAHVDSAAQAQILDQTSELVSLERRWERIRGEALPRGRSLDLLREAAASWT</sequence>
<dbReference type="Gene3D" id="1.10.260.40">
    <property type="entry name" value="lambda repressor-like DNA-binding domains"/>
    <property type="match status" value="1"/>
</dbReference>
<gene>
    <name evidence="2" type="ORF">FHG89_19770</name>
</gene>
<dbReference type="InterPro" id="IPR010982">
    <property type="entry name" value="Lambda_DNA-bd_dom_sf"/>
</dbReference>
<keyword evidence="3" id="KW-1185">Reference proteome</keyword>
<dbReference type="RefSeq" id="WP_139585874.1">
    <property type="nucleotide sequence ID" value="NZ_VDFY01000180.1"/>
</dbReference>
<dbReference type="OrthoDB" id="3422637at2"/>
<dbReference type="EMBL" id="VDFY01000180">
    <property type="protein sequence ID" value="TNH26825.1"/>
    <property type="molecule type" value="Genomic_DNA"/>
</dbReference>
<dbReference type="Pfam" id="PF19054">
    <property type="entry name" value="DUF5753"/>
    <property type="match status" value="1"/>
</dbReference>
<dbReference type="GO" id="GO:0003677">
    <property type="term" value="F:DNA binding"/>
    <property type="evidence" value="ECO:0007669"/>
    <property type="project" value="InterPro"/>
</dbReference>
<evidence type="ECO:0000313" key="3">
    <source>
        <dbReference type="Proteomes" id="UP000306145"/>
    </source>
</evidence>
<comment type="caution">
    <text evidence="2">The sequence shown here is derived from an EMBL/GenBank/DDBJ whole genome shotgun (WGS) entry which is preliminary data.</text>
</comment>
<reference evidence="2 3" key="1">
    <citation type="submission" date="2019-06" db="EMBL/GenBank/DDBJ databases">
        <title>Micromonospora ordensis sp. nov., isolated from deep marine sediment.</title>
        <authorList>
            <person name="Veyisoglu A."/>
            <person name="Carro L."/>
            <person name="Klenk H.-P."/>
            <person name="Sahin N."/>
        </authorList>
    </citation>
    <scope>NUCLEOTIDE SEQUENCE [LARGE SCALE GENOMIC DNA]</scope>
    <source>
        <strain evidence="2 3">S2509</strain>
    </source>
</reference>
<accession>A0A5C4QI61</accession>
<proteinExistence type="predicted"/>
<name>A0A5C4QI61_9ACTN</name>
<dbReference type="InterPro" id="IPR043917">
    <property type="entry name" value="DUF5753"/>
</dbReference>
<dbReference type="SUPFAM" id="SSF47413">
    <property type="entry name" value="lambda repressor-like DNA-binding domains"/>
    <property type="match status" value="1"/>
</dbReference>
<protein>
    <submittedName>
        <fullName evidence="2">XRE family transcriptional regulator</fullName>
    </submittedName>
</protein>
<evidence type="ECO:0000259" key="1">
    <source>
        <dbReference type="Pfam" id="PF19054"/>
    </source>
</evidence>